<feature type="transmembrane region" description="Helical" evidence="6">
    <location>
        <begin position="30"/>
        <end position="49"/>
    </location>
</feature>
<dbReference type="PIRSF" id="PIRSF006648">
    <property type="entry name" value="DrrB"/>
    <property type="match status" value="1"/>
</dbReference>
<keyword evidence="9" id="KW-1185">Reference proteome</keyword>
<comment type="caution">
    <text evidence="8">The sequence shown here is derived from an EMBL/GenBank/DDBJ whole genome shotgun (WGS) entry which is preliminary data.</text>
</comment>
<dbReference type="InterPro" id="IPR000412">
    <property type="entry name" value="ABC_2_transport"/>
</dbReference>
<feature type="domain" description="ABC-2 type transporter transmembrane" evidence="7">
    <location>
        <begin position="60"/>
        <end position="243"/>
    </location>
</feature>
<evidence type="ECO:0000256" key="5">
    <source>
        <dbReference type="ARBA" id="ARBA00023251"/>
    </source>
</evidence>
<comment type="subcellular location">
    <subcellularLocation>
        <location evidence="1">Membrane</location>
        <topology evidence="1">Multi-pass membrane protein</topology>
    </subcellularLocation>
</comment>
<reference evidence="9" key="1">
    <citation type="journal article" date="2019" name="Int. J. Syst. Evol. Microbiol.">
        <title>The Global Catalogue of Microorganisms (GCM) 10K type strain sequencing project: providing services to taxonomists for standard genome sequencing and annotation.</title>
        <authorList>
            <consortium name="The Broad Institute Genomics Platform"/>
            <consortium name="The Broad Institute Genome Sequencing Center for Infectious Disease"/>
            <person name="Wu L."/>
            <person name="Ma J."/>
        </authorList>
    </citation>
    <scope>NUCLEOTIDE SEQUENCE [LARGE SCALE GENOMIC DNA]</scope>
    <source>
        <strain evidence="9">JCM 3369</strain>
    </source>
</reference>
<name>A0ABV9DCF6_9MICO</name>
<evidence type="ECO:0000256" key="2">
    <source>
        <dbReference type="ARBA" id="ARBA00022692"/>
    </source>
</evidence>
<keyword evidence="2 6" id="KW-0812">Transmembrane</keyword>
<evidence type="ECO:0000256" key="4">
    <source>
        <dbReference type="ARBA" id="ARBA00023136"/>
    </source>
</evidence>
<evidence type="ECO:0000256" key="3">
    <source>
        <dbReference type="ARBA" id="ARBA00022989"/>
    </source>
</evidence>
<accession>A0ABV9DCF6</accession>
<evidence type="ECO:0000256" key="1">
    <source>
        <dbReference type="ARBA" id="ARBA00004141"/>
    </source>
</evidence>
<dbReference type="Pfam" id="PF12698">
    <property type="entry name" value="ABC2_membrane_3"/>
    <property type="match status" value="1"/>
</dbReference>
<protein>
    <submittedName>
        <fullName evidence="8">ABC transporter permease</fullName>
    </submittedName>
</protein>
<organism evidence="8 9">
    <name type="scientific">Georgenia faecalis</name>
    <dbReference type="NCBI Taxonomy" id="2483799"/>
    <lineage>
        <taxon>Bacteria</taxon>
        <taxon>Bacillati</taxon>
        <taxon>Actinomycetota</taxon>
        <taxon>Actinomycetes</taxon>
        <taxon>Micrococcales</taxon>
        <taxon>Bogoriellaceae</taxon>
        <taxon>Georgenia</taxon>
    </lineage>
</organism>
<feature type="transmembrane region" description="Helical" evidence="6">
    <location>
        <begin position="215"/>
        <end position="238"/>
    </location>
</feature>
<feature type="transmembrane region" description="Helical" evidence="6">
    <location>
        <begin position="104"/>
        <end position="129"/>
    </location>
</feature>
<dbReference type="RefSeq" id="WP_122824424.1">
    <property type="nucleotide sequence ID" value="NZ_CP033325.1"/>
</dbReference>
<dbReference type="PANTHER" id="PTHR43229:SF2">
    <property type="entry name" value="NODULATION PROTEIN J"/>
    <property type="match status" value="1"/>
</dbReference>
<keyword evidence="4 6" id="KW-0472">Membrane</keyword>
<feature type="transmembrane region" description="Helical" evidence="6">
    <location>
        <begin position="141"/>
        <end position="162"/>
    </location>
</feature>
<dbReference type="InterPro" id="IPR013525">
    <property type="entry name" value="ABC2_TM"/>
</dbReference>
<keyword evidence="5" id="KW-0046">Antibiotic resistance</keyword>
<proteinExistence type="predicted"/>
<evidence type="ECO:0000313" key="8">
    <source>
        <dbReference type="EMBL" id="MFC4556469.1"/>
    </source>
</evidence>
<feature type="transmembrane region" description="Helical" evidence="6">
    <location>
        <begin position="174"/>
        <end position="195"/>
    </location>
</feature>
<gene>
    <name evidence="8" type="ORF">ACFO3F_14540</name>
</gene>
<dbReference type="EMBL" id="JBHSGF010000012">
    <property type="protein sequence ID" value="MFC4556469.1"/>
    <property type="molecule type" value="Genomic_DNA"/>
</dbReference>
<dbReference type="InterPro" id="IPR051784">
    <property type="entry name" value="Nod_factor_ABC_transporter"/>
</dbReference>
<evidence type="ECO:0000259" key="7">
    <source>
        <dbReference type="Pfam" id="PF12698"/>
    </source>
</evidence>
<feature type="transmembrane region" description="Helical" evidence="6">
    <location>
        <begin position="61"/>
        <end position="83"/>
    </location>
</feature>
<sequence>MTTASRTTARRVLAQTRFETIAVLRNGEQLLLTVVLPVLALVALTRTSLVPLPEPRADAALAGAVALAVASTAFTGQAIAVAFDRRWGVLRMLSTTPLGPTGLLGGKLGAVLAVIAVQVALLVGVAAALGWRPDGVGPAQLLAAVVLVVLGAAAFVSFALLLGGTLRPEGVLAIANLVWVLMAVGGGLVLPLGVLPAPLDTVMSLTPPGALGEGLRTLATTGLVDVPAVVALLVWTAIGSWLAGRYFRWDA</sequence>
<keyword evidence="3 6" id="KW-1133">Transmembrane helix</keyword>
<dbReference type="PANTHER" id="PTHR43229">
    <property type="entry name" value="NODULATION PROTEIN J"/>
    <property type="match status" value="1"/>
</dbReference>
<evidence type="ECO:0000256" key="6">
    <source>
        <dbReference type="SAM" id="Phobius"/>
    </source>
</evidence>
<evidence type="ECO:0000313" key="9">
    <source>
        <dbReference type="Proteomes" id="UP001595955"/>
    </source>
</evidence>
<dbReference type="Proteomes" id="UP001595955">
    <property type="component" value="Unassembled WGS sequence"/>
</dbReference>